<evidence type="ECO:0000256" key="3">
    <source>
        <dbReference type="ARBA" id="ARBA00022490"/>
    </source>
</evidence>
<sequence>MVLSEWDKIISASPLDLSEQDKEEFFEKLAWTDIDTNLTHENIIQLLRVSQEILKFKGEQVEYLVNELDTLAAVQSDDTGKKTTAEHTDISHKNYDINNEDLVRAQIKNEQLYAELQEKERDLLNEKRQVEKLTEQVTVLEQEKNEVQRELAALQRETREFQEGRMRSASPDMASEKVQELTEAVRQKNKHITQLLSDIETIEKENSVLKEKLSSVRDELEDATHQMTKLAGDSASFHHTVREQQLQIDELEEQNVALRRQVSELVADKHNTDDQLDQLGLALDSRLLQWQDLLEKKDAELREMKQQLALSSSHTPVLQLDTHAKQIAALTQAIEKREDQVEDLQKKLLQATEDLNRSASVLEEYKEKIKEKNSRNGSKEPEIVRELQKQVSDLQSRLSMMEKSVEDAEKEAHVKAEEVSSLIIQLREYESGEFGLNEAMEQVRELRQQKAVRDRHIEQLVQAGNQLQEEANQLEEENLALRDKLGLDVESVVRIEGVIARRQRDQNKIEELSRQVENANDSQIQLKLENRELNKTITCLQDKMKDLGLQTKIELVLPSIPEKIDADNEKEEAQARLKEMIDENEALRKGMHEILDSIRSHDASSLIHIESEGLERLLEALDSRHVSGWYHPAMRLQAQLNTLYGINAALREQLHISRENETEKLAELQRAVTRIELMEKELMNVRLRIENDGRLANNKDDGLLETATSSRLPESDNSDNNQVSSPKSTNLPKGAIEFIDKLKSHRALSKKADVQFTDGDQEVLKLMEKVAAMEEIMNETNERYDSDKESWQKVRAGLEKDLDIHSTKVLSLDKQLSEFKEQWEAIGKGPDEMQRKIAENALRLGDLCAENEVLRRKVESIQDIDSRLKVEYNSLQERYNELEFKNREITGQLKCEREMLQNELQRCRLLLNDSVLSSEMETVKNELNMLSGKHRGLLNKLTNLDTTGKNFEKRLQEEVSYWQKRSKEMESELLIQKQKDIASQYNTQQETEDLVKKLAELNIKEDVNRLKIEHIEKMNNLMSEQVTETESRLKQIEHDLRALSEQNLAAQLTEAELRNQLVHCPSTNELTELKQKSLAIEKQLSELKVERSKLAQEADLAREQLSTYEGLRKISDFRHDALQREILDLTAKSDDKATIGRLTREVTSAQMHEMMAKEELNKLLNRINNLEGYIKELEIRNKNLDEQLNKEANNHIDKYRSLIEIIHDLHQRYVGSLPLVTVDTMGNVIVHLQKEILLMKEAVMSEKKTTLELQSSSIHSNAPDMKTNSRIQELNQRIEIENLQYRVKHAEEQAQRQEKLCRDIQQELIELDSSWEKKLMLWEHAQLKLLKTSEDALSDTVQSPKSPKEDAASQSTREASSPGLNEHTRPQSAREELPIIPIIEPSSPSSESVHQKEMIDSLKDQISQVSLSLNQETEKLAKCERRCNELVTQLQEVTNQLDDRKNQMISLKGELGQKNDQLIEKEKELMELKRAHATHHQPSDDNQDESTEDIGL</sequence>
<feature type="coiled-coil region" evidence="8">
    <location>
        <begin position="453"/>
        <end position="590"/>
    </location>
</feature>
<dbReference type="OrthoDB" id="6351660at2759"/>
<dbReference type="GO" id="GO:1905349">
    <property type="term" value="P:ciliary transition zone assembly"/>
    <property type="evidence" value="ECO:0007669"/>
    <property type="project" value="TreeGrafter"/>
</dbReference>
<comment type="subcellular location">
    <subcellularLocation>
        <location evidence="1">Cytoplasm</location>
        <location evidence="1">Cytoskeleton</location>
        <location evidence="1">Cilium basal body</location>
    </subcellularLocation>
    <subcellularLocation>
        <location evidence="2">Cytoplasm</location>
        <location evidence="2">Cytoskeleton</location>
        <location evidence="2">Microtubule organizing center</location>
        <location evidence="2">Centrosome</location>
    </subcellularLocation>
</comment>
<dbReference type="InterPro" id="IPR026201">
    <property type="entry name" value="Cep290"/>
</dbReference>
<dbReference type="GO" id="GO:0097711">
    <property type="term" value="P:ciliary basal body-plasma membrane docking"/>
    <property type="evidence" value="ECO:0007669"/>
    <property type="project" value="TreeGrafter"/>
</dbReference>
<feature type="coiled-coil region" evidence="8">
    <location>
        <begin position="1280"/>
        <end position="1307"/>
    </location>
</feature>
<evidence type="ECO:0000256" key="1">
    <source>
        <dbReference type="ARBA" id="ARBA00004120"/>
    </source>
</evidence>
<evidence type="ECO:0000313" key="11">
    <source>
        <dbReference type="Proteomes" id="UP000291343"/>
    </source>
</evidence>
<dbReference type="GO" id="GO:0034451">
    <property type="term" value="C:centriolar satellite"/>
    <property type="evidence" value="ECO:0007669"/>
    <property type="project" value="TreeGrafter"/>
</dbReference>
<feature type="region of interest" description="Disordered" evidence="9">
    <location>
        <begin position="1336"/>
        <end position="1377"/>
    </location>
</feature>
<evidence type="ECO:0000313" key="10">
    <source>
        <dbReference type="EMBL" id="RZF43264.1"/>
    </source>
</evidence>
<evidence type="ECO:0000256" key="7">
    <source>
        <dbReference type="ARBA" id="ARBA00023273"/>
    </source>
</evidence>
<dbReference type="GO" id="GO:1905515">
    <property type="term" value="P:non-motile cilium assembly"/>
    <property type="evidence" value="ECO:0007669"/>
    <property type="project" value="TreeGrafter"/>
</dbReference>
<dbReference type="InParanoid" id="A0A482XBQ9"/>
<feature type="compositionally biased region" description="Polar residues" evidence="9">
    <location>
        <begin position="1352"/>
        <end position="1363"/>
    </location>
</feature>
<keyword evidence="6" id="KW-0206">Cytoskeleton</keyword>
<feature type="coiled-coil region" evidence="8">
    <location>
        <begin position="1160"/>
        <end position="1194"/>
    </location>
</feature>
<evidence type="ECO:0000256" key="8">
    <source>
        <dbReference type="SAM" id="Coils"/>
    </source>
</evidence>
<feature type="compositionally biased region" description="Polar residues" evidence="9">
    <location>
        <begin position="718"/>
        <end position="731"/>
    </location>
</feature>
<evidence type="ECO:0000256" key="2">
    <source>
        <dbReference type="ARBA" id="ARBA00004300"/>
    </source>
</evidence>
<gene>
    <name evidence="10" type="ORF">LSTR_LSTR001525</name>
</gene>
<accession>A0A482XBQ9</accession>
<keyword evidence="4" id="KW-0970">Cilium biogenesis/degradation</keyword>
<feature type="compositionally biased region" description="Basic and acidic residues" evidence="9">
    <location>
        <begin position="1366"/>
        <end position="1377"/>
    </location>
</feature>
<dbReference type="PANTHER" id="PTHR18879:SF20">
    <property type="entry name" value="CENTROSOMAL PROTEIN OF 290 KDA"/>
    <property type="match status" value="1"/>
</dbReference>
<dbReference type="GO" id="GO:0035869">
    <property type="term" value="C:ciliary transition zone"/>
    <property type="evidence" value="ECO:0007669"/>
    <property type="project" value="TreeGrafter"/>
</dbReference>
<reference evidence="10 11" key="1">
    <citation type="journal article" date="2017" name="Gigascience">
        <title>Genome sequence of the small brown planthopper, Laodelphax striatellus.</title>
        <authorList>
            <person name="Zhu J."/>
            <person name="Jiang F."/>
            <person name="Wang X."/>
            <person name="Yang P."/>
            <person name="Bao Y."/>
            <person name="Zhao W."/>
            <person name="Wang W."/>
            <person name="Lu H."/>
            <person name="Wang Q."/>
            <person name="Cui N."/>
            <person name="Li J."/>
            <person name="Chen X."/>
            <person name="Luo L."/>
            <person name="Yu J."/>
            <person name="Kang L."/>
            <person name="Cui F."/>
        </authorList>
    </citation>
    <scope>NUCLEOTIDE SEQUENCE [LARGE SCALE GENOMIC DNA]</scope>
    <source>
        <strain evidence="10">Lst14</strain>
    </source>
</reference>
<protein>
    <recommendedName>
        <fullName evidence="12">Centrosomal protein of 290kDa coiled-coil region domain-containing protein</fullName>
    </recommendedName>
</protein>
<dbReference type="Proteomes" id="UP000291343">
    <property type="component" value="Unassembled WGS sequence"/>
</dbReference>
<evidence type="ECO:0000256" key="4">
    <source>
        <dbReference type="ARBA" id="ARBA00022794"/>
    </source>
</evidence>
<organism evidence="10 11">
    <name type="scientific">Laodelphax striatellus</name>
    <name type="common">Small brown planthopper</name>
    <name type="synonym">Delphax striatella</name>
    <dbReference type="NCBI Taxonomy" id="195883"/>
    <lineage>
        <taxon>Eukaryota</taxon>
        <taxon>Metazoa</taxon>
        <taxon>Ecdysozoa</taxon>
        <taxon>Arthropoda</taxon>
        <taxon>Hexapoda</taxon>
        <taxon>Insecta</taxon>
        <taxon>Pterygota</taxon>
        <taxon>Neoptera</taxon>
        <taxon>Paraneoptera</taxon>
        <taxon>Hemiptera</taxon>
        <taxon>Auchenorrhyncha</taxon>
        <taxon>Fulgoroidea</taxon>
        <taxon>Delphacidae</taxon>
        <taxon>Criomorphinae</taxon>
        <taxon>Laodelphax</taxon>
    </lineage>
</organism>
<keyword evidence="5 8" id="KW-0175">Coiled coil</keyword>
<name>A0A482XBQ9_LAOST</name>
<proteinExistence type="predicted"/>
<keyword evidence="7" id="KW-0966">Cell projection</keyword>
<evidence type="ECO:0000256" key="9">
    <source>
        <dbReference type="SAM" id="MobiDB-lite"/>
    </source>
</evidence>
<feature type="coiled-coil region" evidence="8">
    <location>
        <begin position="1019"/>
        <end position="1104"/>
    </location>
</feature>
<keyword evidence="3" id="KW-0963">Cytoplasm</keyword>
<dbReference type="STRING" id="195883.A0A482XBQ9"/>
<evidence type="ECO:0000256" key="6">
    <source>
        <dbReference type="ARBA" id="ARBA00023212"/>
    </source>
</evidence>
<evidence type="ECO:0000256" key="5">
    <source>
        <dbReference type="ARBA" id="ARBA00023054"/>
    </source>
</evidence>
<evidence type="ECO:0008006" key="12">
    <source>
        <dbReference type="Google" id="ProtNLM"/>
    </source>
</evidence>
<feature type="region of interest" description="Disordered" evidence="9">
    <location>
        <begin position="708"/>
        <end position="732"/>
    </location>
</feature>
<dbReference type="EMBL" id="QKKF02012754">
    <property type="protein sequence ID" value="RZF43264.1"/>
    <property type="molecule type" value="Genomic_DNA"/>
</dbReference>
<feature type="compositionally biased region" description="Acidic residues" evidence="9">
    <location>
        <begin position="1485"/>
        <end position="1496"/>
    </location>
</feature>
<comment type="caution">
    <text evidence="10">The sequence shown here is derived from an EMBL/GenBank/DDBJ whole genome shotgun (WGS) entry which is preliminary data.</text>
</comment>
<feature type="coiled-coil region" evidence="8">
    <location>
        <begin position="102"/>
        <end position="418"/>
    </location>
</feature>
<dbReference type="PANTHER" id="PTHR18879">
    <property type="entry name" value="CENTROSOMAL PROTEIN OF 290 KDA"/>
    <property type="match status" value="1"/>
</dbReference>
<dbReference type="SMR" id="A0A482XBQ9"/>
<feature type="region of interest" description="Disordered" evidence="9">
    <location>
        <begin position="1472"/>
        <end position="1496"/>
    </location>
</feature>
<keyword evidence="11" id="KW-1185">Reference proteome</keyword>
<feature type="coiled-coil region" evidence="8">
    <location>
        <begin position="651"/>
        <end position="688"/>
    </location>
</feature>